<dbReference type="RefSeq" id="WP_011900779.1">
    <property type="nucleotide sequence ID" value="NZ_JAAVJF010000002.1"/>
</dbReference>
<dbReference type="PIRSF" id="PIRSF005644">
    <property type="entry name" value="Hdrgns_mtr_HypE"/>
    <property type="match status" value="1"/>
</dbReference>
<dbReference type="Gene3D" id="3.30.1330.10">
    <property type="entry name" value="PurM-like, N-terminal domain"/>
    <property type="match status" value="1"/>
</dbReference>
<gene>
    <name evidence="4" type="primary">hypE</name>
    <name evidence="4" type="ORF">HC235_05480</name>
</gene>
<dbReference type="NCBIfam" id="TIGR02124">
    <property type="entry name" value="hypE"/>
    <property type="match status" value="1"/>
</dbReference>
<dbReference type="GeneID" id="5054444"/>
<dbReference type="Proteomes" id="UP000554766">
    <property type="component" value="Unassembled WGS sequence"/>
</dbReference>
<evidence type="ECO:0000313" key="4">
    <source>
        <dbReference type="EMBL" id="NYR15409.1"/>
    </source>
</evidence>
<evidence type="ECO:0000256" key="1">
    <source>
        <dbReference type="ARBA" id="ARBA00006243"/>
    </source>
</evidence>
<name>A0A7L4P8V4_9CREN</name>
<organism evidence="4 5">
    <name type="scientific">Pyrobaculum arsenaticum</name>
    <dbReference type="NCBI Taxonomy" id="121277"/>
    <lineage>
        <taxon>Archaea</taxon>
        <taxon>Thermoproteota</taxon>
        <taxon>Thermoprotei</taxon>
        <taxon>Thermoproteales</taxon>
        <taxon>Thermoproteaceae</taxon>
        <taxon>Pyrobaculum</taxon>
    </lineage>
</organism>
<dbReference type="Pfam" id="PF00586">
    <property type="entry name" value="AIRS"/>
    <property type="match status" value="1"/>
</dbReference>
<dbReference type="AlphaFoldDB" id="A0A7L4P8V4"/>
<reference evidence="4 5" key="1">
    <citation type="journal article" date="2020" name="Nat. Commun.">
        <title>The structures of two archaeal type IV pili illuminate evolutionary relationships.</title>
        <authorList>
            <person name="Wang F."/>
            <person name="Baquero D.P."/>
            <person name="Su Z."/>
            <person name="Beltran L.C."/>
            <person name="Prangishvili D."/>
            <person name="Krupovic M."/>
            <person name="Egelman E.H."/>
        </authorList>
    </citation>
    <scope>NUCLEOTIDE SEQUENCE [LARGE SCALE GENOMIC DNA]</scope>
    <source>
        <strain evidence="4 5">2GA</strain>
    </source>
</reference>
<dbReference type="EMBL" id="JAAVJF010000002">
    <property type="protein sequence ID" value="NYR15409.1"/>
    <property type="molecule type" value="Genomic_DNA"/>
</dbReference>
<dbReference type="SUPFAM" id="SSF55326">
    <property type="entry name" value="PurM N-terminal domain-like"/>
    <property type="match status" value="1"/>
</dbReference>
<dbReference type="GO" id="GO:0051604">
    <property type="term" value="P:protein maturation"/>
    <property type="evidence" value="ECO:0007669"/>
    <property type="project" value="TreeGrafter"/>
</dbReference>
<dbReference type="PANTHER" id="PTHR30303">
    <property type="entry name" value="HYDROGENASE ISOENZYMES FORMATION PROTEIN HYPE"/>
    <property type="match status" value="1"/>
</dbReference>
<dbReference type="Gene3D" id="3.90.650.10">
    <property type="entry name" value="PurM-like C-terminal domain"/>
    <property type="match status" value="1"/>
</dbReference>
<accession>A0A7L4P8V4</accession>
<dbReference type="SUPFAM" id="SSF56042">
    <property type="entry name" value="PurM C-terminal domain-like"/>
    <property type="match status" value="1"/>
</dbReference>
<keyword evidence="5" id="KW-1185">Reference proteome</keyword>
<feature type="domain" description="PurM-like C-terminal" evidence="3">
    <location>
        <begin position="167"/>
        <end position="321"/>
    </location>
</feature>
<dbReference type="CDD" id="cd02197">
    <property type="entry name" value="HypE"/>
    <property type="match status" value="1"/>
</dbReference>
<dbReference type="OMA" id="CGNGGKE"/>
<sequence>MGEVVKLAHGAGSVETSQILESLIFSKIEERLKKVEGGLGIDFPDDAAAIPMGDGRFLVVTVDSYTVNPPFFPGGDIGVLAASGSINDVLMLGGKPIALMDAIIVEEGFPLEDLRRIVDSMLRVLREEGVALIGGDFKVMPKGQIDKIAIATVGIGIADRLIVDRPQPGDKIVVSGYLGDHGAVILARQIGIIDEGSGGGLVSDVKPLTRLMLPLVEKYGPHIHAARDPTRGGLAMALNDWAKASGTVIIVEESAIPIRPQVAYYANMLGIDPLALASEGAAVLSVSPDVAEEVVEFMKKLGFDNAAIIGEVRKAERYRGYVLLKTVVGGLRILEAPRGDLVPRIC</sequence>
<comment type="similarity">
    <text evidence="1">Belongs to the HypE family.</text>
</comment>
<dbReference type="InterPro" id="IPR036676">
    <property type="entry name" value="PurM-like_C_sf"/>
</dbReference>
<evidence type="ECO:0000313" key="5">
    <source>
        <dbReference type="Proteomes" id="UP000554766"/>
    </source>
</evidence>
<dbReference type="InterPro" id="IPR010918">
    <property type="entry name" value="PurM-like_C_dom"/>
</dbReference>
<evidence type="ECO:0000259" key="3">
    <source>
        <dbReference type="Pfam" id="PF02769"/>
    </source>
</evidence>
<dbReference type="PANTHER" id="PTHR30303:SF0">
    <property type="entry name" value="CARBAMOYL DEHYDRATASE HYPE"/>
    <property type="match status" value="1"/>
</dbReference>
<comment type="caution">
    <text evidence="4">The sequence shown here is derived from an EMBL/GenBank/DDBJ whole genome shotgun (WGS) entry which is preliminary data.</text>
</comment>
<evidence type="ECO:0000259" key="2">
    <source>
        <dbReference type="Pfam" id="PF00586"/>
    </source>
</evidence>
<protein>
    <submittedName>
        <fullName evidence="4">Hydrogenase expression/formation protein HypE</fullName>
    </submittedName>
</protein>
<dbReference type="Pfam" id="PF02769">
    <property type="entry name" value="AIRS_C"/>
    <property type="match status" value="1"/>
</dbReference>
<dbReference type="InterPro" id="IPR036921">
    <property type="entry name" value="PurM-like_N_sf"/>
</dbReference>
<proteinExistence type="inferred from homology"/>
<dbReference type="InterPro" id="IPR011854">
    <property type="entry name" value="HypE"/>
</dbReference>
<dbReference type="InterPro" id="IPR016188">
    <property type="entry name" value="PurM-like_N"/>
</dbReference>
<feature type="domain" description="PurM-like N-terminal" evidence="2">
    <location>
        <begin position="45"/>
        <end position="157"/>
    </location>
</feature>